<sequence>MLLVLSWLVRSHGHQRYLYFLIVRTDDREFYSTPRRSHALVLDDVRSPNQRLRVPPANEQLAPLGF</sequence>
<evidence type="ECO:0000313" key="2">
    <source>
        <dbReference type="Proteomes" id="UP000828390"/>
    </source>
</evidence>
<proteinExistence type="predicted"/>
<reference evidence="1" key="1">
    <citation type="journal article" date="2019" name="bioRxiv">
        <title>The Genome of the Zebra Mussel, Dreissena polymorpha: A Resource for Invasive Species Research.</title>
        <authorList>
            <person name="McCartney M.A."/>
            <person name="Auch B."/>
            <person name="Kono T."/>
            <person name="Mallez S."/>
            <person name="Zhang Y."/>
            <person name="Obille A."/>
            <person name="Becker A."/>
            <person name="Abrahante J.E."/>
            <person name="Garbe J."/>
            <person name="Badalamenti J.P."/>
            <person name="Herman A."/>
            <person name="Mangelson H."/>
            <person name="Liachko I."/>
            <person name="Sullivan S."/>
            <person name="Sone E.D."/>
            <person name="Koren S."/>
            <person name="Silverstein K.A.T."/>
            <person name="Beckman K.B."/>
            <person name="Gohl D.M."/>
        </authorList>
    </citation>
    <scope>NUCLEOTIDE SEQUENCE</scope>
    <source>
        <strain evidence="1">Duluth1</strain>
        <tissue evidence="1">Whole animal</tissue>
    </source>
</reference>
<gene>
    <name evidence="1" type="ORF">DPMN_138829</name>
</gene>
<dbReference type="Proteomes" id="UP000828390">
    <property type="component" value="Unassembled WGS sequence"/>
</dbReference>
<organism evidence="1 2">
    <name type="scientific">Dreissena polymorpha</name>
    <name type="common">Zebra mussel</name>
    <name type="synonym">Mytilus polymorpha</name>
    <dbReference type="NCBI Taxonomy" id="45954"/>
    <lineage>
        <taxon>Eukaryota</taxon>
        <taxon>Metazoa</taxon>
        <taxon>Spiralia</taxon>
        <taxon>Lophotrochozoa</taxon>
        <taxon>Mollusca</taxon>
        <taxon>Bivalvia</taxon>
        <taxon>Autobranchia</taxon>
        <taxon>Heteroconchia</taxon>
        <taxon>Euheterodonta</taxon>
        <taxon>Imparidentia</taxon>
        <taxon>Neoheterodontei</taxon>
        <taxon>Myida</taxon>
        <taxon>Dreissenoidea</taxon>
        <taxon>Dreissenidae</taxon>
        <taxon>Dreissena</taxon>
    </lineage>
</organism>
<accession>A0A9D4GAG8</accession>
<reference evidence="1" key="2">
    <citation type="submission" date="2020-11" db="EMBL/GenBank/DDBJ databases">
        <authorList>
            <person name="McCartney M.A."/>
            <person name="Auch B."/>
            <person name="Kono T."/>
            <person name="Mallez S."/>
            <person name="Becker A."/>
            <person name="Gohl D.M."/>
            <person name="Silverstein K.A.T."/>
            <person name="Koren S."/>
            <person name="Bechman K.B."/>
            <person name="Herman A."/>
            <person name="Abrahante J.E."/>
            <person name="Garbe J."/>
        </authorList>
    </citation>
    <scope>NUCLEOTIDE SEQUENCE</scope>
    <source>
        <strain evidence="1">Duluth1</strain>
        <tissue evidence="1">Whole animal</tissue>
    </source>
</reference>
<keyword evidence="2" id="KW-1185">Reference proteome</keyword>
<dbReference type="EMBL" id="JAIWYP010000006">
    <property type="protein sequence ID" value="KAH3810437.1"/>
    <property type="molecule type" value="Genomic_DNA"/>
</dbReference>
<name>A0A9D4GAG8_DREPO</name>
<dbReference type="AlphaFoldDB" id="A0A9D4GAG8"/>
<comment type="caution">
    <text evidence="1">The sequence shown here is derived from an EMBL/GenBank/DDBJ whole genome shotgun (WGS) entry which is preliminary data.</text>
</comment>
<evidence type="ECO:0000313" key="1">
    <source>
        <dbReference type="EMBL" id="KAH3810437.1"/>
    </source>
</evidence>
<protein>
    <submittedName>
        <fullName evidence="1">Uncharacterized protein</fullName>
    </submittedName>
</protein>